<dbReference type="Proteomes" id="UP001495147">
    <property type="component" value="Unassembled WGS sequence"/>
</dbReference>
<reference evidence="2 3" key="1">
    <citation type="submission" date="2024-05" db="EMBL/GenBank/DDBJ databases">
        <title>Roseateles sp. DJS-2-20 16S ribosomal RNA gene Genome sequencing and assembly.</title>
        <authorList>
            <person name="Woo H."/>
        </authorList>
    </citation>
    <scope>NUCLEOTIDE SEQUENCE [LARGE SCALE GENOMIC DNA]</scope>
    <source>
        <strain evidence="2 3">DJS-2-20</strain>
    </source>
</reference>
<proteinExistence type="predicted"/>
<gene>
    <name evidence="2" type="ORF">ABDJ85_13025</name>
</gene>
<keyword evidence="2" id="KW-0378">Hydrolase</keyword>
<feature type="domain" description="AB hydrolase-1" evidence="1">
    <location>
        <begin position="46"/>
        <end position="280"/>
    </location>
</feature>
<accession>A0ABV0G3U1</accession>
<evidence type="ECO:0000313" key="3">
    <source>
        <dbReference type="Proteomes" id="UP001495147"/>
    </source>
</evidence>
<dbReference type="InterPro" id="IPR000073">
    <property type="entry name" value="AB_hydrolase_1"/>
</dbReference>
<dbReference type="PRINTS" id="PR00111">
    <property type="entry name" value="ABHYDROLASE"/>
</dbReference>
<keyword evidence="3" id="KW-1185">Reference proteome</keyword>
<dbReference type="SUPFAM" id="SSF53474">
    <property type="entry name" value="alpha/beta-Hydrolases"/>
    <property type="match status" value="1"/>
</dbReference>
<dbReference type="PANTHER" id="PTHR46438:SF11">
    <property type="entry name" value="LIPASE-RELATED"/>
    <property type="match status" value="1"/>
</dbReference>
<protein>
    <submittedName>
        <fullName evidence="2">Alpha/beta hydrolase</fullName>
    </submittedName>
</protein>
<dbReference type="PRINTS" id="PR00412">
    <property type="entry name" value="EPOXHYDRLASE"/>
</dbReference>
<sequence>MAATRAPDRPLESLVARWAPTPSQFMELDGQLIHLRDEGPRSDPAPLLLIHGTSASLHTWEGWARQLSHSRRVISLDLPGFGLTGPNASDDYSTPAYVDFIQRLMRQLDLPPAVVAGNSLGGEIAWLLAARHPERVKALVLIDAGGFDFEPEELPLGFRLARMPGVRHLTRYFLPRAAVTQSLQSVYGDPSKVSATLVDRYFELTLREGNREALIRRFEQLNLGAYLPELARVHQPTLLLWGGHDRLIPPRWGDAFAQALPGSRLVRFPALGHVPQEEDPAATLAALEPWLKALP</sequence>
<evidence type="ECO:0000313" key="2">
    <source>
        <dbReference type="EMBL" id="MEO3692396.1"/>
    </source>
</evidence>
<dbReference type="InterPro" id="IPR000639">
    <property type="entry name" value="Epox_hydrolase-like"/>
</dbReference>
<dbReference type="InterPro" id="IPR029058">
    <property type="entry name" value="AB_hydrolase_fold"/>
</dbReference>
<dbReference type="GO" id="GO:0016787">
    <property type="term" value="F:hydrolase activity"/>
    <property type="evidence" value="ECO:0007669"/>
    <property type="project" value="UniProtKB-KW"/>
</dbReference>
<dbReference type="PANTHER" id="PTHR46438">
    <property type="entry name" value="ALPHA/BETA-HYDROLASES SUPERFAMILY PROTEIN"/>
    <property type="match status" value="1"/>
</dbReference>
<dbReference type="RefSeq" id="WP_347705214.1">
    <property type="nucleotide sequence ID" value="NZ_JBDPZD010000003.1"/>
</dbReference>
<comment type="caution">
    <text evidence="2">The sequence shown here is derived from an EMBL/GenBank/DDBJ whole genome shotgun (WGS) entry which is preliminary data.</text>
</comment>
<dbReference type="EMBL" id="JBDPZD010000003">
    <property type="protein sequence ID" value="MEO3692396.1"/>
    <property type="molecule type" value="Genomic_DNA"/>
</dbReference>
<evidence type="ECO:0000259" key="1">
    <source>
        <dbReference type="Pfam" id="PF00561"/>
    </source>
</evidence>
<dbReference type="Pfam" id="PF00561">
    <property type="entry name" value="Abhydrolase_1"/>
    <property type="match status" value="1"/>
</dbReference>
<organism evidence="2 3">
    <name type="scientific">Roseateles paludis</name>
    <dbReference type="NCBI Taxonomy" id="3145238"/>
    <lineage>
        <taxon>Bacteria</taxon>
        <taxon>Pseudomonadati</taxon>
        <taxon>Pseudomonadota</taxon>
        <taxon>Betaproteobacteria</taxon>
        <taxon>Burkholderiales</taxon>
        <taxon>Sphaerotilaceae</taxon>
        <taxon>Roseateles</taxon>
    </lineage>
</organism>
<dbReference type="Gene3D" id="3.40.50.1820">
    <property type="entry name" value="alpha/beta hydrolase"/>
    <property type="match status" value="1"/>
</dbReference>
<name>A0ABV0G3U1_9BURK</name>